<reference evidence="2 3" key="1">
    <citation type="submission" date="2016-05" db="EMBL/GenBank/DDBJ databases">
        <title>Single-cell genome of chain-forming Candidatus Thiomargarita nelsonii and comparison to other large sulfur-oxidizing bacteria.</title>
        <authorList>
            <person name="Winkel M."/>
            <person name="Salman V."/>
            <person name="Woyke T."/>
            <person name="Schulz-Vogt H."/>
            <person name="Richter M."/>
            <person name="Flood B."/>
            <person name="Bailey J."/>
            <person name="Amann R."/>
            <person name="Mussmann M."/>
        </authorList>
    </citation>
    <scope>NUCLEOTIDE SEQUENCE [LARGE SCALE GENOMIC DNA]</scope>
    <source>
        <strain evidence="2 3">THI036</strain>
    </source>
</reference>
<feature type="domain" description="Peptidase C14 caspase" evidence="1">
    <location>
        <begin position="45"/>
        <end position="300"/>
    </location>
</feature>
<name>A0A176RWE9_9GAMM</name>
<comment type="caution">
    <text evidence="2">The sequence shown here is derived from an EMBL/GenBank/DDBJ whole genome shotgun (WGS) entry which is preliminary data.</text>
</comment>
<dbReference type="SUPFAM" id="SSF52129">
    <property type="entry name" value="Caspase-like"/>
    <property type="match status" value="1"/>
</dbReference>
<dbReference type="Pfam" id="PF00656">
    <property type="entry name" value="Peptidase_C14"/>
    <property type="match status" value="1"/>
</dbReference>
<protein>
    <submittedName>
        <fullName evidence="2">Peptidase C14 caspase catalytic subunit p20</fullName>
    </submittedName>
</protein>
<proteinExistence type="predicted"/>
<dbReference type="GO" id="GO:0004197">
    <property type="term" value="F:cysteine-type endopeptidase activity"/>
    <property type="evidence" value="ECO:0007669"/>
    <property type="project" value="InterPro"/>
</dbReference>
<evidence type="ECO:0000313" key="3">
    <source>
        <dbReference type="Proteomes" id="UP000076962"/>
    </source>
</evidence>
<organism evidence="2 3">
    <name type="scientific">Candidatus Thiomargarita nelsonii</name>
    <dbReference type="NCBI Taxonomy" id="1003181"/>
    <lineage>
        <taxon>Bacteria</taxon>
        <taxon>Pseudomonadati</taxon>
        <taxon>Pseudomonadota</taxon>
        <taxon>Gammaproteobacteria</taxon>
        <taxon>Thiotrichales</taxon>
        <taxon>Thiotrichaceae</taxon>
        <taxon>Thiomargarita</taxon>
    </lineage>
</organism>
<dbReference type="Proteomes" id="UP000076962">
    <property type="component" value="Unassembled WGS sequence"/>
</dbReference>
<evidence type="ECO:0000259" key="1">
    <source>
        <dbReference type="Pfam" id="PF00656"/>
    </source>
</evidence>
<dbReference type="PANTHER" id="PTHR48104:SF30">
    <property type="entry name" value="METACASPASE-1"/>
    <property type="match status" value="1"/>
</dbReference>
<dbReference type="InterPro" id="IPR050452">
    <property type="entry name" value="Metacaspase"/>
</dbReference>
<gene>
    <name evidence="2" type="ORF">THIOM_004258</name>
</gene>
<keyword evidence="3" id="KW-1185">Reference proteome</keyword>
<dbReference type="GO" id="GO:0006508">
    <property type="term" value="P:proteolysis"/>
    <property type="evidence" value="ECO:0007669"/>
    <property type="project" value="InterPro"/>
</dbReference>
<dbReference type="Gene3D" id="3.40.50.1460">
    <property type="match status" value="1"/>
</dbReference>
<dbReference type="EMBL" id="LUTY01002564">
    <property type="protein sequence ID" value="OAD20064.1"/>
    <property type="molecule type" value="Genomic_DNA"/>
</dbReference>
<dbReference type="PROSITE" id="PS00018">
    <property type="entry name" value="EF_HAND_1"/>
    <property type="match status" value="1"/>
</dbReference>
<dbReference type="InterPro" id="IPR018247">
    <property type="entry name" value="EF_Hand_1_Ca_BS"/>
</dbReference>
<evidence type="ECO:0000313" key="2">
    <source>
        <dbReference type="EMBL" id="OAD20064.1"/>
    </source>
</evidence>
<sequence length="532" mass="59360">MLNNGVIMNNPLYQKIILTLLALSLTVQAEPLQKRGLQRLKSQTQHALVIGINHYKAPKVLNLAGAVNDATLLKKALRQAGVQLPDERILLDAQATRVAFIQAWQNLLKQAKPGDTLILTFAGHGGQEPDMAPLGEKDGNDETLLFHDFNPKQPNQGRISDDELYGLFEKASEYTILVLIDACHSSGMVRSTTQPLGRFRSAGIWPIQPDAPPAFPTLPKSEETKPHPHVTLITAVDNDSLQVPETILDNKHHGALSWFFAQAITGKADGNQNGRLERNELESFLNEKVTKQMNHLQKPKILPRADKLSVFNLAQKPPYPERQTKTPDIAISVQNGTMPDGLKHIQLVNTAFELRFVIKNRQTTVFNHTGDKITTGSATQDWQPVIDKARLLKTLETQFDMRLSPIHISLREGDGLHKKGEFLHFSLGSGKEKLNALTLFSLGANGELQFLYPLSEYQDPLIVRQFPLMLPPMEIEPPLGSENFVVILCREVPTGLHKLLARVQPQLPEPEEILSQLRNNRCQVGQYAVFSD</sequence>
<dbReference type="InterPro" id="IPR029030">
    <property type="entry name" value="Caspase-like_dom_sf"/>
</dbReference>
<dbReference type="InterPro" id="IPR011600">
    <property type="entry name" value="Pept_C14_caspase"/>
</dbReference>
<dbReference type="PANTHER" id="PTHR48104">
    <property type="entry name" value="METACASPASE-4"/>
    <property type="match status" value="1"/>
</dbReference>
<dbReference type="GO" id="GO:0005737">
    <property type="term" value="C:cytoplasm"/>
    <property type="evidence" value="ECO:0007669"/>
    <property type="project" value="TreeGrafter"/>
</dbReference>
<dbReference type="AlphaFoldDB" id="A0A176RWE9"/>
<accession>A0A176RWE9</accession>